<accession>A0AAW4IWV2</accession>
<protein>
    <submittedName>
        <fullName evidence="1">Uncharacterized protein</fullName>
    </submittedName>
</protein>
<reference evidence="1" key="1">
    <citation type="submission" date="2020-12" db="EMBL/GenBank/DDBJ databases">
        <title>Comparative genomics of Clostridium perfringens reveals patterns of host-associated phylogenetic clades and virulence factors.</title>
        <authorList>
            <person name="Smith A.H."/>
            <person name="Geier R."/>
        </authorList>
    </citation>
    <scope>NUCLEOTIDE SEQUENCE</scope>
    <source>
        <strain evidence="1">CHD30677R</strain>
    </source>
</reference>
<evidence type="ECO:0000313" key="1">
    <source>
        <dbReference type="EMBL" id="MBO3359078.1"/>
    </source>
</evidence>
<evidence type="ECO:0000313" key="2">
    <source>
        <dbReference type="Proteomes" id="UP000668068"/>
    </source>
</evidence>
<proteinExistence type="predicted"/>
<name>A0AAW4IWV2_CLOPF</name>
<comment type="caution">
    <text evidence="1">The sequence shown here is derived from an EMBL/GenBank/DDBJ whole genome shotgun (WGS) entry which is preliminary data.</text>
</comment>
<sequence>MSELKNQLTSVGNTITSSTAKVTSTITESTNLNGTVEVEKDGMKQTVLTMSCSLTQNNVANIQTYVTNMDLFLANSQLVQSEVLKFREKAAQVGKGLNCFVF</sequence>
<gene>
    <name evidence="1" type="ORF">JJB47_09805</name>
</gene>
<organism evidence="1 2">
    <name type="scientific">Clostridium perfringens</name>
    <dbReference type="NCBI Taxonomy" id="1502"/>
    <lineage>
        <taxon>Bacteria</taxon>
        <taxon>Bacillati</taxon>
        <taxon>Bacillota</taxon>
        <taxon>Clostridia</taxon>
        <taxon>Eubacteriales</taxon>
        <taxon>Clostridiaceae</taxon>
        <taxon>Clostridium</taxon>
    </lineage>
</organism>
<dbReference type="AlphaFoldDB" id="A0AAW4IWV2"/>
<dbReference type="EMBL" id="JAENQP010000004">
    <property type="protein sequence ID" value="MBO3359078.1"/>
    <property type="molecule type" value="Genomic_DNA"/>
</dbReference>
<dbReference type="RefSeq" id="WP_003478959.1">
    <property type="nucleotide sequence ID" value="NZ_JAENQO010000004.1"/>
</dbReference>
<dbReference type="Proteomes" id="UP000668068">
    <property type="component" value="Unassembled WGS sequence"/>
</dbReference>